<organism evidence="6 7">
    <name type="scientific">Lacticaseibacillus paracasei NRIC 0644</name>
    <dbReference type="NCBI Taxonomy" id="1435038"/>
    <lineage>
        <taxon>Bacteria</taxon>
        <taxon>Bacillati</taxon>
        <taxon>Bacillota</taxon>
        <taxon>Bacilli</taxon>
        <taxon>Lactobacillales</taxon>
        <taxon>Lactobacillaceae</taxon>
        <taxon>Lacticaseibacillus</taxon>
    </lineage>
</organism>
<proteinExistence type="predicted"/>
<gene>
    <name evidence="6" type="ORF">LC0644_0006</name>
</gene>
<dbReference type="CDD" id="cd06267">
    <property type="entry name" value="PBP1_LacI_sugar_binding-like"/>
    <property type="match status" value="1"/>
</dbReference>
<dbReference type="GO" id="GO:0003700">
    <property type="term" value="F:DNA-binding transcription factor activity"/>
    <property type="evidence" value="ECO:0007669"/>
    <property type="project" value="TreeGrafter"/>
</dbReference>
<dbReference type="Gene3D" id="1.10.260.40">
    <property type="entry name" value="lambda repressor-like DNA-binding domains"/>
    <property type="match status" value="1"/>
</dbReference>
<dbReference type="Pfam" id="PF00356">
    <property type="entry name" value="LacI"/>
    <property type="match status" value="1"/>
</dbReference>
<dbReference type="InterPro" id="IPR000843">
    <property type="entry name" value="HTH_LacI"/>
</dbReference>
<dbReference type="InterPro" id="IPR010982">
    <property type="entry name" value="Lambda_DNA-bd_dom_sf"/>
</dbReference>
<evidence type="ECO:0000256" key="3">
    <source>
        <dbReference type="ARBA" id="ARBA00023125"/>
    </source>
</evidence>
<dbReference type="InterPro" id="IPR046335">
    <property type="entry name" value="LacI/GalR-like_sensor"/>
</dbReference>
<dbReference type="SMART" id="SM00354">
    <property type="entry name" value="HTH_LACI"/>
    <property type="match status" value="1"/>
</dbReference>
<dbReference type="AlphaFoldDB" id="A0A0C9Q6B8"/>
<name>A0A0C9Q6B8_LACPA</name>
<accession>A0A0C9Q6B8</accession>
<dbReference type="Proteomes" id="UP000032552">
    <property type="component" value="Unassembled WGS sequence"/>
</dbReference>
<keyword evidence="4" id="KW-0804">Transcription</keyword>
<keyword evidence="2" id="KW-0805">Transcription regulation</keyword>
<keyword evidence="3" id="KW-0238">DNA-binding</keyword>
<dbReference type="Pfam" id="PF13377">
    <property type="entry name" value="Peripla_BP_3"/>
    <property type="match status" value="1"/>
</dbReference>
<feature type="domain" description="HTH lacI-type" evidence="5">
    <location>
        <begin position="1"/>
        <end position="55"/>
    </location>
</feature>
<dbReference type="PROSITE" id="PS00356">
    <property type="entry name" value="HTH_LACI_1"/>
    <property type="match status" value="1"/>
</dbReference>
<dbReference type="InterPro" id="IPR028082">
    <property type="entry name" value="Peripla_BP_I"/>
</dbReference>
<evidence type="ECO:0000313" key="6">
    <source>
        <dbReference type="EMBL" id="GAN35417.1"/>
    </source>
</evidence>
<dbReference type="EMBL" id="BAYM01000001">
    <property type="protein sequence ID" value="GAN35417.1"/>
    <property type="molecule type" value="Genomic_DNA"/>
</dbReference>
<dbReference type="PANTHER" id="PTHR30146:SF148">
    <property type="entry name" value="HTH-TYPE TRANSCRIPTIONAL REPRESSOR PURR-RELATED"/>
    <property type="match status" value="1"/>
</dbReference>
<comment type="caution">
    <text evidence="6">The sequence shown here is derived from an EMBL/GenBank/DDBJ whole genome shotgun (WGS) entry which is preliminary data.</text>
</comment>
<evidence type="ECO:0000313" key="7">
    <source>
        <dbReference type="Proteomes" id="UP000032552"/>
    </source>
</evidence>
<reference evidence="7" key="1">
    <citation type="submission" date="2014-05" db="EMBL/GenBank/DDBJ databases">
        <title>Whole genome sequencing of Lactobacillus casei NRIC0644.</title>
        <authorList>
            <person name="Atarashi H."/>
            <person name="Yoshida Y."/>
            <person name="Fujimura S."/>
            <person name="Tanaka N."/>
            <person name="Shiwa Y."/>
            <person name="Yoshikawa H."/>
            <person name="Okada S."/>
            <person name="Nakagawa J."/>
        </authorList>
    </citation>
    <scope>NUCLEOTIDE SEQUENCE [LARGE SCALE GENOMIC DNA]</scope>
    <source>
        <strain evidence="7">NRIC0644</strain>
    </source>
</reference>
<dbReference type="SUPFAM" id="SSF53822">
    <property type="entry name" value="Periplasmic binding protein-like I"/>
    <property type="match status" value="1"/>
</dbReference>
<dbReference type="SUPFAM" id="SSF47413">
    <property type="entry name" value="lambda repressor-like DNA-binding domains"/>
    <property type="match status" value="1"/>
</dbReference>
<dbReference type="GO" id="GO:0000976">
    <property type="term" value="F:transcription cis-regulatory region binding"/>
    <property type="evidence" value="ECO:0007669"/>
    <property type="project" value="TreeGrafter"/>
</dbReference>
<keyword evidence="1" id="KW-0678">Repressor</keyword>
<evidence type="ECO:0000259" key="5">
    <source>
        <dbReference type="PROSITE" id="PS50932"/>
    </source>
</evidence>
<dbReference type="PROSITE" id="PS50932">
    <property type="entry name" value="HTH_LACI_2"/>
    <property type="match status" value="1"/>
</dbReference>
<dbReference type="Gene3D" id="3.40.50.2300">
    <property type="match status" value="2"/>
</dbReference>
<dbReference type="CDD" id="cd01392">
    <property type="entry name" value="HTH_LacI"/>
    <property type="match status" value="1"/>
</dbReference>
<evidence type="ECO:0000256" key="1">
    <source>
        <dbReference type="ARBA" id="ARBA00022491"/>
    </source>
</evidence>
<sequence length="324" mass="35362">MGIKDIAHRASVSVSTVSYALNGSPKITDKTRNRILAIAKEMNYTPSLAGRTLKKQKTGIVGVYVRNFGGDFYSHMIDGVASVLQDHHYEMIVGSGGIRSQELISQKIVDGAIILDVGFPTDTIEKYANAGCQVVVLDREMKHQNIRCVLLDNAEGARQAISALNERGVEHYILVTGPMNSHDSLLRMQAAIAQVEGVTGHSVLVIPSDFTIDGGVKAAEKIIQSKLHQLGVFALNDELAIGLYQGFAAHNLSVGSDIKIIGFDNDMLGTYLKPQLTTIDYSKHSWGERAAETILKMIKGEDSDNILIRTRVMHRASLGEEMTK</sequence>
<evidence type="ECO:0000256" key="2">
    <source>
        <dbReference type="ARBA" id="ARBA00023015"/>
    </source>
</evidence>
<protein>
    <submittedName>
        <fullName evidence="6">Sugar-binding transcriptional regulator, LacI family</fullName>
    </submittedName>
</protein>
<evidence type="ECO:0000256" key="4">
    <source>
        <dbReference type="ARBA" id="ARBA00023163"/>
    </source>
</evidence>
<dbReference type="PANTHER" id="PTHR30146">
    <property type="entry name" value="LACI-RELATED TRANSCRIPTIONAL REPRESSOR"/>
    <property type="match status" value="1"/>
</dbReference>